<keyword evidence="3" id="KW-1185">Reference proteome</keyword>
<name>A0A419RNG9_9SPHN</name>
<dbReference type="Proteomes" id="UP000285232">
    <property type="component" value="Unassembled WGS sequence"/>
</dbReference>
<organism evidence="2 3">
    <name type="scientific">Aurantiacibacter aquimixticola</name>
    <dbReference type="NCBI Taxonomy" id="1958945"/>
    <lineage>
        <taxon>Bacteria</taxon>
        <taxon>Pseudomonadati</taxon>
        <taxon>Pseudomonadota</taxon>
        <taxon>Alphaproteobacteria</taxon>
        <taxon>Sphingomonadales</taxon>
        <taxon>Erythrobacteraceae</taxon>
        <taxon>Aurantiacibacter</taxon>
    </lineage>
</organism>
<protein>
    <submittedName>
        <fullName evidence="2">Uncharacterized protein</fullName>
    </submittedName>
</protein>
<keyword evidence="1" id="KW-0732">Signal</keyword>
<comment type="caution">
    <text evidence="2">The sequence shown here is derived from an EMBL/GenBank/DDBJ whole genome shotgun (WGS) entry which is preliminary data.</text>
</comment>
<accession>A0A419RNG9</accession>
<sequence>MVRSLFLIFLLGLGAPALAQSQPPSSTEMQVQDFMAAIPQLDEVQYEQNTNRFGVSEPVHREHMTYHHHRENVVAHRFIRDRNAREGRGQALGETALTGFTEECVAKGGYLEPMNQRPFEATLQHLFDDAYQSLWYKRLNPTDPIFDLVICSASPDRSLGVLTVTHDHLTDQTAIVLFAPSAVVTQGDLDRDVAAREAEWQRRRAQEEREAARLPEWRNNLASGSETACGPVLRTNGDLVEVVDPQTRQPRWYRRGELLPAVRLDGQSNTCR</sequence>
<evidence type="ECO:0000313" key="3">
    <source>
        <dbReference type="Proteomes" id="UP000285232"/>
    </source>
</evidence>
<evidence type="ECO:0000313" key="2">
    <source>
        <dbReference type="EMBL" id="RJY06938.1"/>
    </source>
</evidence>
<proteinExistence type="predicted"/>
<dbReference type="AlphaFoldDB" id="A0A419RNG9"/>
<feature type="chain" id="PRO_5019304574" evidence="1">
    <location>
        <begin position="20"/>
        <end position="272"/>
    </location>
</feature>
<evidence type="ECO:0000256" key="1">
    <source>
        <dbReference type="SAM" id="SignalP"/>
    </source>
</evidence>
<reference evidence="2 3" key="1">
    <citation type="journal article" date="2017" name="Int. J. Syst. Evol. Microbiol.">
        <title>Erythrobacter aquimixticola sp. nov., isolated from the junction between the ocean and a freshwater spring.</title>
        <authorList>
            <person name="Park S."/>
            <person name="Jung Y.T."/>
            <person name="Choi S.J."/>
            <person name="Yoon J.H."/>
        </authorList>
    </citation>
    <scope>NUCLEOTIDE SEQUENCE [LARGE SCALE GENOMIC DNA]</scope>
    <source>
        <strain evidence="2 3">JSSK-14</strain>
    </source>
</reference>
<feature type="signal peptide" evidence="1">
    <location>
        <begin position="1"/>
        <end position="19"/>
    </location>
</feature>
<gene>
    <name evidence="2" type="ORF">D6201_12740</name>
</gene>
<dbReference type="RefSeq" id="WP_133304024.1">
    <property type="nucleotide sequence ID" value="NZ_RAHX01000002.1"/>
</dbReference>
<dbReference type="EMBL" id="RAHX01000002">
    <property type="protein sequence ID" value="RJY06938.1"/>
    <property type="molecule type" value="Genomic_DNA"/>
</dbReference>